<gene>
    <name evidence="1" type="ORF">ATN00_15550</name>
</gene>
<proteinExistence type="predicted"/>
<sequence>MRWQHIYFGITDGVARVTLARPEKRNVLSRALLAEIGEALGEVERTSAHLLILDAEGKAFSSGGDLADPMTHAGELGTLLDDHYHPLLRRLAGLPCPTVCMVDGLVVGGACGLVLAFDMVVATEKARFAFPFTRIGLIPDCGLNWLLSRTVGPIQARRLLLFGETIDGEEAVRIGMVSRLVESGAVASLLSSLIENATTLDPLAVAGTKRAAALAETQTFEQSLATERELQHQAGRSARFAATLASLSNR</sequence>
<evidence type="ECO:0000313" key="2">
    <source>
        <dbReference type="Proteomes" id="UP000056968"/>
    </source>
</evidence>
<dbReference type="GO" id="GO:0003824">
    <property type="term" value="F:catalytic activity"/>
    <property type="evidence" value="ECO:0007669"/>
    <property type="project" value="UniProtKB-ARBA"/>
</dbReference>
<keyword evidence="2" id="KW-1185">Reference proteome</keyword>
<organism evidence="1 2">
    <name type="scientific">Sphingobium baderi</name>
    <dbReference type="NCBI Taxonomy" id="1332080"/>
    <lineage>
        <taxon>Bacteria</taxon>
        <taxon>Pseudomonadati</taxon>
        <taxon>Pseudomonadota</taxon>
        <taxon>Alphaproteobacteria</taxon>
        <taxon>Sphingomonadales</taxon>
        <taxon>Sphingomonadaceae</taxon>
        <taxon>Sphingobium</taxon>
    </lineage>
</organism>
<protein>
    <recommendedName>
        <fullName evidence="3">Enoyl-CoA hydratase</fullName>
    </recommendedName>
</protein>
<dbReference type="Pfam" id="PF00378">
    <property type="entry name" value="ECH_1"/>
    <property type="match status" value="1"/>
</dbReference>
<dbReference type="EMBL" id="CP013264">
    <property type="protein sequence ID" value="ALR21497.1"/>
    <property type="molecule type" value="Genomic_DNA"/>
</dbReference>
<dbReference type="Gene3D" id="3.90.226.10">
    <property type="entry name" value="2-enoyl-CoA Hydratase, Chain A, domain 1"/>
    <property type="match status" value="1"/>
</dbReference>
<dbReference type="Proteomes" id="UP000056968">
    <property type="component" value="Chromosome"/>
</dbReference>
<dbReference type="OrthoDB" id="9777711at2"/>
<evidence type="ECO:0000313" key="1">
    <source>
        <dbReference type="EMBL" id="ALR21497.1"/>
    </source>
</evidence>
<dbReference type="SUPFAM" id="SSF52096">
    <property type="entry name" value="ClpP/crotonase"/>
    <property type="match status" value="1"/>
</dbReference>
<accession>A0A0S3F1C7</accession>
<dbReference type="RefSeq" id="WP_021244043.1">
    <property type="nucleotide sequence ID" value="NZ_CP013264.1"/>
</dbReference>
<dbReference type="STRING" id="1332080.ATN00_15550"/>
<dbReference type="AlphaFoldDB" id="A0A0S3F1C7"/>
<dbReference type="InterPro" id="IPR029045">
    <property type="entry name" value="ClpP/crotonase-like_dom_sf"/>
</dbReference>
<dbReference type="PANTHER" id="PTHR43459">
    <property type="entry name" value="ENOYL-COA HYDRATASE"/>
    <property type="match status" value="1"/>
</dbReference>
<reference evidence="1 2" key="1">
    <citation type="submission" date="2015-11" db="EMBL/GenBank/DDBJ databases">
        <title>A Two-component Flavoprotein Monooxygenase System MeaXY Responsible for para-Hydroxylation of 2-Methyl-6-ethylaniline and 2,6-Diethylaniline in Sphingobium baderi DE-13.</title>
        <authorList>
            <person name="Cheng M."/>
            <person name="Meng Q."/>
            <person name="Yang Y."/>
            <person name="Chu C."/>
            <person name="Yan X."/>
            <person name="He J."/>
            <person name="Li S."/>
        </authorList>
    </citation>
    <scope>NUCLEOTIDE SEQUENCE [LARGE SCALE GENOMIC DNA]</scope>
    <source>
        <strain evidence="1 2">DE-13</strain>
    </source>
</reference>
<dbReference type="PANTHER" id="PTHR43459:SF1">
    <property type="entry name" value="EG:BACN32G11.4 PROTEIN"/>
    <property type="match status" value="1"/>
</dbReference>
<dbReference type="KEGG" id="sbd:ATN00_15550"/>
<dbReference type="InterPro" id="IPR001753">
    <property type="entry name" value="Enoyl-CoA_hydra/iso"/>
</dbReference>
<dbReference type="CDD" id="cd06558">
    <property type="entry name" value="crotonase-like"/>
    <property type="match status" value="1"/>
</dbReference>
<name>A0A0S3F1C7_9SPHN</name>
<evidence type="ECO:0008006" key="3">
    <source>
        <dbReference type="Google" id="ProtNLM"/>
    </source>
</evidence>